<dbReference type="InterPro" id="IPR000629">
    <property type="entry name" value="RNA-helicase_DEAD-box_CS"/>
</dbReference>
<keyword evidence="4 10" id="KW-0547">Nucleotide-binding</keyword>
<dbReference type="PANTHER" id="PTHR24031">
    <property type="entry name" value="RNA HELICASE"/>
    <property type="match status" value="1"/>
</dbReference>
<comment type="function">
    <text evidence="10">RNA helicase.</text>
</comment>
<keyword evidence="9" id="KW-0539">Nucleus</keyword>
<reference evidence="14" key="2">
    <citation type="submission" date="2023-05" db="EMBL/GenBank/DDBJ databases">
        <authorList>
            <consortium name="Lawrence Berkeley National Laboratory"/>
            <person name="Steindorff A."/>
            <person name="Hensen N."/>
            <person name="Bonometti L."/>
            <person name="Westerberg I."/>
            <person name="Brannstrom I.O."/>
            <person name="Guillou S."/>
            <person name="Cros-Aarteil S."/>
            <person name="Calhoun S."/>
            <person name="Haridas S."/>
            <person name="Kuo A."/>
            <person name="Mondo S."/>
            <person name="Pangilinan J."/>
            <person name="Riley R."/>
            <person name="Labutti K."/>
            <person name="Andreopoulos B."/>
            <person name="Lipzen A."/>
            <person name="Chen C."/>
            <person name="Yanf M."/>
            <person name="Daum C."/>
            <person name="Ng V."/>
            <person name="Clum A."/>
            <person name="Ohm R."/>
            <person name="Martin F."/>
            <person name="Silar P."/>
            <person name="Natvig D."/>
            <person name="Lalanne C."/>
            <person name="Gautier V."/>
            <person name="Ament-Velasquez S.L."/>
            <person name="Kruys A."/>
            <person name="Hutchinson M.I."/>
            <person name="Powell A.J."/>
            <person name="Barry K."/>
            <person name="Miller A.N."/>
            <person name="Grigoriev I.V."/>
            <person name="Debuchy R."/>
            <person name="Gladieux P."/>
            <person name="Thoren M.H."/>
            <person name="Johannesson H."/>
        </authorList>
    </citation>
    <scope>NUCLEOTIDE SEQUENCE</scope>
    <source>
        <strain evidence="14">CBS 532.94</strain>
    </source>
</reference>
<comment type="catalytic activity">
    <reaction evidence="10">
        <text>ATP + H2O = ADP + phosphate + H(+)</text>
        <dbReference type="Rhea" id="RHEA:13065"/>
        <dbReference type="ChEBI" id="CHEBI:15377"/>
        <dbReference type="ChEBI" id="CHEBI:15378"/>
        <dbReference type="ChEBI" id="CHEBI:30616"/>
        <dbReference type="ChEBI" id="CHEBI:43474"/>
        <dbReference type="ChEBI" id="CHEBI:456216"/>
        <dbReference type="EC" id="3.6.4.13"/>
    </reaction>
</comment>
<dbReference type="Gene3D" id="3.40.50.300">
    <property type="entry name" value="P-loop containing nucleotide triphosphate hydrolases"/>
    <property type="match status" value="2"/>
</dbReference>
<evidence type="ECO:0000256" key="10">
    <source>
        <dbReference type="RuleBase" id="RU365068"/>
    </source>
</evidence>
<dbReference type="GO" id="GO:0003723">
    <property type="term" value="F:RNA binding"/>
    <property type="evidence" value="ECO:0007669"/>
    <property type="project" value="UniProtKB-UniRule"/>
</dbReference>
<dbReference type="Pfam" id="PF00270">
    <property type="entry name" value="DEAD"/>
    <property type="match status" value="1"/>
</dbReference>
<keyword evidence="2" id="KW-0690">Ribosome biogenesis</keyword>
<dbReference type="AlphaFoldDB" id="A0AAN7HBF7"/>
<dbReference type="InterPro" id="IPR014001">
    <property type="entry name" value="Helicase_ATP-bd"/>
</dbReference>
<evidence type="ECO:0000256" key="9">
    <source>
        <dbReference type="ARBA" id="ARBA00023242"/>
    </source>
</evidence>
<feature type="compositionally biased region" description="Basic residues" evidence="11">
    <location>
        <begin position="793"/>
        <end position="802"/>
    </location>
</feature>
<evidence type="ECO:0000256" key="1">
    <source>
        <dbReference type="ARBA" id="ARBA00004604"/>
    </source>
</evidence>
<dbReference type="SMART" id="SM00490">
    <property type="entry name" value="HELICc"/>
    <property type="match status" value="1"/>
</dbReference>
<keyword evidence="8 10" id="KW-0694">RNA-binding</keyword>
<comment type="similarity">
    <text evidence="10">Belongs to the DEAD box helicase family.</text>
</comment>
<evidence type="ECO:0000256" key="2">
    <source>
        <dbReference type="ARBA" id="ARBA00022517"/>
    </source>
</evidence>
<accession>A0AAN7HBF7</accession>
<dbReference type="SUPFAM" id="SSF52540">
    <property type="entry name" value="P-loop containing nucleoside triphosphate hydrolases"/>
    <property type="match status" value="1"/>
</dbReference>
<evidence type="ECO:0000256" key="6">
    <source>
        <dbReference type="ARBA" id="ARBA00022806"/>
    </source>
</evidence>
<gene>
    <name evidence="14" type="ORF">C8A03DRAFT_43593</name>
</gene>
<dbReference type="GO" id="GO:0003724">
    <property type="term" value="F:RNA helicase activity"/>
    <property type="evidence" value="ECO:0007669"/>
    <property type="project" value="UniProtKB-EC"/>
</dbReference>
<evidence type="ECO:0000313" key="14">
    <source>
        <dbReference type="EMBL" id="KAK4238667.1"/>
    </source>
</evidence>
<dbReference type="GO" id="GO:0005730">
    <property type="term" value="C:nucleolus"/>
    <property type="evidence" value="ECO:0007669"/>
    <property type="project" value="UniProtKB-SubCell"/>
</dbReference>
<proteinExistence type="inferred from homology"/>
<organism evidence="14 15">
    <name type="scientific">Achaetomium macrosporum</name>
    <dbReference type="NCBI Taxonomy" id="79813"/>
    <lineage>
        <taxon>Eukaryota</taxon>
        <taxon>Fungi</taxon>
        <taxon>Dikarya</taxon>
        <taxon>Ascomycota</taxon>
        <taxon>Pezizomycotina</taxon>
        <taxon>Sordariomycetes</taxon>
        <taxon>Sordariomycetidae</taxon>
        <taxon>Sordariales</taxon>
        <taxon>Chaetomiaceae</taxon>
        <taxon>Achaetomium</taxon>
    </lineage>
</organism>
<dbReference type="InterPro" id="IPR001650">
    <property type="entry name" value="Helicase_C-like"/>
</dbReference>
<dbReference type="PROSITE" id="PS00039">
    <property type="entry name" value="DEAD_ATP_HELICASE"/>
    <property type="match status" value="1"/>
</dbReference>
<dbReference type="CDD" id="cd17941">
    <property type="entry name" value="DEADc_DDX10"/>
    <property type="match status" value="1"/>
</dbReference>
<keyword evidence="5 10" id="KW-0378">Hydrolase</keyword>
<comment type="subcellular location">
    <subcellularLocation>
        <location evidence="1">Nucleus</location>
        <location evidence="1">Nucleolus</location>
    </subcellularLocation>
</comment>
<dbReference type="Proteomes" id="UP001303760">
    <property type="component" value="Unassembled WGS sequence"/>
</dbReference>
<dbReference type="EC" id="3.6.4.13" evidence="10"/>
<dbReference type="InterPro" id="IPR027417">
    <property type="entry name" value="P-loop_NTPase"/>
</dbReference>
<comment type="domain">
    <text evidence="10">The Q motif is unique to and characteristic of the DEAD box family of RNA helicases and controls ATP binding and hydrolysis.</text>
</comment>
<dbReference type="PROSITE" id="PS51192">
    <property type="entry name" value="HELICASE_ATP_BIND_1"/>
    <property type="match status" value="1"/>
</dbReference>
<dbReference type="EMBL" id="MU860086">
    <property type="protein sequence ID" value="KAK4238667.1"/>
    <property type="molecule type" value="Genomic_DNA"/>
</dbReference>
<keyword evidence="7 10" id="KW-0067">ATP-binding</keyword>
<dbReference type="InterPro" id="IPR011545">
    <property type="entry name" value="DEAD/DEAH_box_helicase_dom"/>
</dbReference>
<protein>
    <recommendedName>
        <fullName evidence="10">ATP-dependent RNA helicase</fullName>
        <ecNumber evidence="10">3.6.4.13</ecNumber>
    </recommendedName>
</protein>
<evidence type="ECO:0000256" key="4">
    <source>
        <dbReference type="ARBA" id="ARBA00022741"/>
    </source>
</evidence>
<evidence type="ECO:0000256" key="3">
    <source>
        <dbReference type="ARBA" id="ARBA00022552"/>
    </source>
</evidence>
<keyword evidence="6 10" id="KW-0347">Helicase</keyword>
<comment type="caution">
    <text evidence="14">The sequence shown here is derived from an EMBL/GenBank/DDBJ whole genome shotgun (WGS) entry which is preliminary data.</text>
</comment>
<feature type="domain" description="Helicase ATP-binding" evidence="12">
    <location>
        <begin position="84"/>
        <end position="258"/>
    </location>
</feature>
<dbReference type="SMART" id="SM01178">
    <property type="entry name" value="DUF4217"/>
    <property type="match status" value="1"/>
</dbReference>
<dbReference type="Pfam" id="PF00271">
    <property type="entry name" value="Helicase_C"/>
    <property type="match status" value="1"/>
</dbReference>
<dbReference type="GO" id="GO:0006364">
    <property type="term" value="P:rRNA processing"/>
    <property type="evidence" value="ECO:0007669"/>
    <property type="project" value="UniProtKB-KW"/>
</dbReference>
<dbReference type="GO" id="GO:0016787">
    <property type="term" value="F:hydrolase activity"/>
    <property type="evidence" value="ECO:0007669"/>
    <property type="project" value="UniProtKB-KW"/>
</dbReference>
<feature type="region of interest" description="Disordered" evidence="11">
    <location>
        <begin position="679"/>
        <end position="815"/>
    </location>
</feature>
<evidence type="ECO:0000313" key="15">
    <source>
        <dbReference type="Proteomes" id="UP001303760"/>
    </source>
</evidence>
<reference evidence="14" key="1">
    <citation type="journal article" date="2023" name="Mol. Phylogenet. Evol.">
        <title>Genome-scale phylogeny and comparative genomics of the fungal order Sordariales.</title>
        <authorList>
            <person name="Hensen N."/>
            <person name="Bonometti L."/>
            <person name="Westerberg I."/>
            <person name="Brannstrom I.O."/>
            <person name="Guillou S."/>
            <person name="Cros-Aarteil S."/>
            <person name="Calhoun S."/>
            <person name="Haridas S."/>
            <person name="Kuo A."/>
            <person name="Mondo S."/>
            <person name="Pangilinan J."/>
            <person name="Riley R."/>
            <person name="LaButti K."/>
            <person name="Andreopoulos B."/>
            <person name="Lipzen A."/>
            <person name="Chen C."/>
            <person name="Yan M."/>
            <person name="Daum C."/>
            <person name="Ng V."/>
            <person name="Clum A."/>
            <person name="Steindorff A."/>
            <person name="Ohm R.A."/>
            <person name="Martin F."/>
            <person name="Silar P."/>
            <person name="Natvig D.O."/>
            <person name="Lalanne C."/>
            <person name="Gautier V."/>
            <person name="Ament-Velasquez S.L."/>
            <person name="Kruys A."/>
            <person name="Hutchinson M.I."/>
            <person name="Powell A.J."/>
            <person name="Barry K."/>
            <person name="Miller A.N."/>
            <person name="Grigoriev I.V."/>
            <person name="Debuchy R."/>
            <person name="Gladieux P."/>
            <person name="Hiltunen Thoren M."/>
            <person name="Johannesson H."/>
        </authorList>
    </citation>
    <scope>NUCLEOTIDE SEQUENCE</scope>
    <source>
        <strain evidence="14">CBS 532.94</strain>
    </source>
</reference>
<dbReference type="GO" id="GO:0005524">
    <property type="term" value="F:ATP binding"/>
    <property type="evidence" value="ECO:0007669"/>
    <property type="project" value="UniProtKB-UniRule"/>
</dbReference>
<evidence type="ECO:0000256" key="11">
    <source>
        <dbReference type="SAM" id="MobiDB-lite"/>
    </source>
</evidence>
<feature type="region of interest" description="Disordered" evidence="11">
    <location>
        <begin position="500"/>
        <end position="546"/>
    </location>
</feature>
<dbReference type="Pfam" id="PF13959">
    <property type="entry name" value="CTE_SPB4"/>
    <property type="match status" value="1"/>
</dbReference>
<dbReference type="PROSITE" id="PS51194">
    <property type="entry name" value="HELICASE_CTER"/>
    <property type="match status" value="1"/>
</dbReference>
<dbReference type="CDD" id="cd18787">
    <property type="entry name" value="SF2_C_DEAD"/>
    <property type="match status" value="1"/>
</dbReference>
<evidence type="ECO:0000256" key="5">
    <source>
        <dbReference type="ARBA" id="ARBA00022801"/>
    </source>
</evidence>
<evidence type="ECO:0000259" key="13">
    <source>
        <dbReference type="PROSITE" id="PS51194"/>
    </source>
</evidence>
<evidence type="ECO:0000256" key="7">
    <source>
        <dbReference type="ARBA" id="ARBA00022840"/>
    </source>
</evidence>
<keyword evidence="3" id="KW-0698">rRNA processing</keyword>
<feature type="compositionally biased region" description="Basic and acidic residues" evidence="11">
    <location>
        <begin position="679"/>
        <end position="691"/>
    </location>
</feature>
<feature type="compositionally biased region" description="Basic and acidic residues" evidence="11">
    <location>
        <begin position="19"/>
        <end position="42"/>
    </location>
</feature>
<evidence type="ECO:0000256" key="8">
    <source>
        <dbReference type="ARBA" id="ARBA00022884"/>
    </source>
</evidence>
<name>A0AAN7HBF7_9PEZI</name>
<evidence type="ECO:0000259" key="12">
    <source>
        <dbReference type="PROSITE" id="PS51192"/>
    </source>
</evidence>
<feature type="compositionally biased region" description="Basic and acidic residues" evidence="11">
    <location>
        <begin position="803"/>
        <end position="812"/>
    </location>
</feature>
<sequence>MAAGGGKGALAHRNKPVPKKSESKSLKRKREQEDLGKLREAVDQLDPKSPEIKKFTDLPLCEATASGLRASHFEVLTDVQRAAIPLALKGHDVLGAAKTGSGKTLAFLVPVLEKLYHARWTEYDGLGALIISPTRELAVQIFEVLRKIGRNHYFSAGLVIGGKSLKEEAERLGRMNILVCTPGRMLQHLDQTAGFDVNNLQILVLDEADRIMDMGFQSAVDALVEHLPKTRQTLLFSATQSKRVSDLARLSLKDPEYVSVHEAAPTATPATLQQSYIVTPLAEKLDTLWGFLRTNLKSKIIVFLSSGKQVRFVYESFKRMQPGIPLLHLHGRQKQVARMEITSRFASAKYSCLFATDVVARGVDFPAVDWVIQVDCPEDADTYIHRVGRTARYESKGRAVLFLEPSEEEGFLKRLEHKKVPIKKVNVRENKRKSIKNELQSQCFQSPDLKYLGQKAFISYTRSIYLQKDKEVFKFDELDLDGFAASLGLPGTPQIKFQKGEDIKRLKNAPRAAMLSDSDTDSDGEGGKRKKDQVRTKYQKMAERQNQDVLSTHYRKLLGEDNPSDAADANDDEEADFLSVKRVLNGDAQLDAAAGGDRPTEQPKVVKLGKSELVIDSHRREKLLKSKKKLAKYMEKGSKLVFDDDGNAHPIYELQGEEDFEREGPAEQLRREFVAAEMARVQEADVTDKQLAKQRRKEKRERQKARERGEDVPKETVLPQLAVGEDGDGEAEDPLALLRSLPIAGEHDYDDDDDDERGSAGGGERGGEEEEEERPRKKARKWFQDDSDEERRERRKKKKGGKKVIEMDHEPDNLQDLEALAAGLLED</sequence>
<dbReference type="SMART" id="SM00487">
    <property type="entry name" value="DEXDc"/>
    <property type="match status" value="1"/>
</dbReference>
<keyword evidence="15" id="KW-1185">Reference proteome</keyword>
<feature type="region of interest" description="Disordered" evidence="11">
    <location>
        <begin position="1"/>
        <end position="42"/>
    </location>
</feature>
<feature type="domain" description="Helicase C-terminal" evidence="13">
    <location>
        <begin position="284"/>
        <end position="439"/>
    </location>
</feature>
<dbReference type="InterPro" id="IPR025313">
    <property type="entry name" value="SPB4-like_CTE"/>
</dbReference>
<feature type="compositionally biased region" description="Basic and acidic residues" evidence="11">
    <location>
        <begin position="700"/>
        <end position="714"/>
    </location>
</feature>